<feature type="domain" description="KNTC1 third ARM-repeats" evidence="1">
    <location>
        <begin position="1325"/>
        <end position="1525"/>
    </location>
</feature>
<evidence type="ECO:0000259" key="1">
    <source>
        <dbReference type="Pfam" id="PF24515"/>
    </source>
</evidence>
<dbReference type="Pfam" id="PF24516">
    <property type="entry name" value="ARM_KNTC1_2nd"/>
    <property type="match status" value="1"/>
</dbReference>
<reference evidence="4 5" key="1">
    <citation type="submission" date="2024-10" db="EMBL/GenBank/DDBJ databases">
        <authorList>
            <person name="Kim D."/>
        </authorList>
    </citation>
    <scope>NUCLEOTIDE SEQUENCE [LARGE SCALE GENOMIC DNA]</scope>
    <source>
        <strain evidence="4">BH-2024</strain>
    </source>
</reference>
<dbReference type="InterPro" id="IPR055405">
    <property type="entry name" value="ARM_KNTC1_3rd"/>
</dbReference>
<dbReference type="PANTHER" id="PTHR15688:SF1">
    <property type="entry name" value="KINETOCHORE-ASSOCIATED PROTEIN 1"/>
    <property type="match status" value="1"/>
</dbReference>
<dbReference type="InterPro" id="IPR055403">
    <property type="entry name" value="ARM_KNTC1_1st"/>
</dbReference>
<evidence type="ECO:0000259" key="2">
    <source>
        <dbReference type="Pfam" id="PF24516"/>
    </source>
</evidence>
<dbReference type="PANTHER" id="PTHR15688">
    <property type="entry name" value="KINETOCHORE-ASSOCIATED PROTEIN 1"/>
    <property type="match status" value="1"/>
</dbReference>
<feature type="domain" description="KNTC1 first ARM-repeats" evidence="3">
    <location>
        <begin position="407"/>
        <end position="655"/>
    </location>
</feature>
<keyword evidence="5" id="KW-1185">Reference proteome</keyword>
<dbReference type="EMBL" id="JBICBT010001264">
    <property type="protein sequence ID" value="KAL3076030.1"/>
    <property type="molecule type" value="Genomic_DNA"/>
</dbReference>
<gene>
    <name evidence="4" type="ORF">niasHT_032627</name>
</gene>
<comment type="caution">
    <text evidence="4">The sequence shown here is derived from an EMBL/GenBank/DDBJ whole genome shotgun (WGS) entry which is preliminary data.</text>
</comment>
<feature type="domain" description="KNTC1 second ARM-repeats" evidence="2">
    <location>
        <begin position="771"/>
        <end position="947"/>
    </location>
</feature>
<evidence type="ECO:0000313" key="4">
    <source>
        <dbReference type="EMBL" id="KAL3076030.1"/>
    </source>
</evidence>
<evidence type="ECO:0000313" key="5">
    <source>
        <dbReference type="Proteomes" id="UP001620626"/>
    </source>
</evidence>
<proteinExistence type="predicted"/>
<accession>A0ABD2IEQ0</accession>
<protein>
    <recommendedName>
        <fullName evidence="6">RZZ complex subunit KNTC1/ROD C-terminal domain-containing protein</fullName>
    </recommendedName>
</protein>
<dbReference type="InterPro" id="IPR055404">
    <property type="entry name" value="ARM_KNTC1_2nd"/>
</dbReference>
<dbReference type="InterPro" id="IPR052802">
    <property type="entry name" value="KNTC1"/>
</dbReference>
<name>A0ABD2IEQ0_9BILA</name>
<dbReference type="Proteomes" id="UP001620626">
    <property type="component" value="Unassembled WGS sequence"/>
</dbReference>
<evidence type="ECO:0008006" key="6">
    <source>
        <dbReference type="Google" id="ProtNLM"/>
    </source>
</evidence>
<dbReference type="Pfam" id="PF24520">
    <property type="entry name" value="ARM_KNTC1_1st"/>
    <property type="match status" value="1"/>
</dbReference>
<sequence length="2176" mass="245232">MGKNKFTVIDHDNLSGSPDRNSGILTNSLDIYEVSTAKVLKGEVPASPADEGSAEVFHALHGNWFVIAISSDVHFFDVSVGCTEFNPDSSRGRIESGKGTKDKRIFILPDDARVVALQFFPSTDVLLILLSNGTAFFASLTNRLSYQLKDAFPSFDKCAICIEKNCGGEFIVAISDCKGTIHFLTVPRFDVGIHDEEQFRRSFSAVQKHSFDVTQTLGSGAHFIANIVNAFVFFPKRKGASVCAFSLHPSDNDFSNFSALFTLKEDVQMMRSVGCFVCVLLKNNSQLAIFDQNLVQVHMISLVSKEENCAILDFEFLDVGDFYEFTENVKILLKVKTESGTEFKIKQFNQADSQFTRHCSEHAVLVPTSTPGDENNIIYIDAFPPNSCNDIFVRFVGEALPALRLKKLIELKRFDDALAFAKSYNLPADSVYIELLLYYQEQIQNGKDGTYEEETFKELLQTLRMLSDHNTAGDHCVAILNFVNRYEHIKTILDFAKALKITDEYTQKEIARFRYELASYRMLFEAHGPSFDRDSPWPQFLSSGSHKEFFDAFCEAGQMTEARLLLSRYSNIGQELQDEKAMKRLLTVFKSALIEKPHISGAISEFVEIELVPLLLTSNNALNTKIICSTFCDFFVDISLLLERLEPKSFPDASLHFAETFDRAISLLRADCRTSEKHVTFLHILRQLGASEENGGLLGNLNGLIRNLRKLCKIHTVYQCPMSYSEFLHHDVNSICHRIMDRIRTTSSVREIAEQFVFPYVEEYGLDRNKVLYDYIKQIASSYYSSTAASQAHTWDLLCLQITELITDANVRCRAIIEIASGAVPPWSPQLAKVVSGVVAQGDKIDPELISSLRKQCLYADLGQIFIRYEILLSNRSRVIGGAGLRSLLQYIFKVSRRDMASKLQDAFRVVELYEELQAKSLFSAVDCYYLFAVVLIKQMTDENDMKSLTDLFQLIKSSQEAESVAHKLTNHLKCLLTPTKIKAVIPQRLVWLACLLCVAERYLPPSSAVKLIRDARAIRKLQMDHQIIFGFSTFRQKDQCVAYLRKFIEAPNAKSIVEVHSFGTLLCLDINEICKAIIGVHIKNGLPEAALNVLKYFTSAVHSPAKAHLVIALDTCTFVCWKLTESVREEPANADIIALTGSIVRAFQSVLPKLIDWSVGLGENRYFESFSKISRYIGFFNLVLNQCAANDDVPKSSESDPAIGDISCASIKSISEGARSSNRLYVTKARTGVLLPHLEGTLYNTVSVVKAVCVVASSVVESPVDAKQREQFHEQMRESWNCLFTNHLSGGHILLEIQARKLADTLDCFASTRGSVLIGIERQVLELCKKIFGFPVADVQLAAHLLLSLPLDEMRKNLHELRRWAQSRKNVRYTLNLICVSLFVLTVADQDMNLIKQVAIWHETTQWQKRLIKQNVNMGAKQLKRDNVYELIGDFAKALLPSSFLYDYCKEANCAPSSILLNYAVELCKLSSSLTADANRFELCIETAKAAISKAEMDERTVMVLLSTVKDICPYNYEAIELLFHTMHEIATNGKIEPENPDLVLIRGGYMLLKFLRCTNRGKNISSGEIRWYKQFTSQKNWNSSLSYVTNTELVLADETAGAPTLDESTMGPVRQQSNLLPSNESNSILPSWAMKRLPFHLLFNEENESDKFQSKLIYHELTIFNVQHWTSLVEETSSILKHSRSHLLVGSITNHVNETVKFKRELNSDDLCQIKQLAFEYPRLSILKGLASRFQRLPLSQTRVSLMKLCCEVIEEWLSDFEELKLPPKEERAAYASYSSALRESLVVIETEFLLANNAVLNTDTVSLTQKSEELVNYLLCRNEIDWAESESISRCFGIVDAISKIHSVNVERVFLALIDRWVIEGQEQSDQAVSQITSDPDSTIDFTGPLLLSNSVNTDESDFFVPILYDDIQTTRIIVLLRRIMEPMKKILEFSHKSEIDVSVLPGGYITKVRIACCILRFLTDEQMRTMFNISIDQFYGNFVTMLNQRLYSLCRIDSSPKDLKEAERVDFVRTILSPQSIFRQTPEIARLLVCLIVDNDIDDLTTLGKAAQRLVQLRLSVPLLELLKYLRNIKGKDIRTIPNISAFFAKTFEALFDKIDAPATDRKELASLVFFLISCPVEGDGHFARSVSLLASSGANFASSLVAISDNSTAEVNLANARGEMADLYGGI</sequence>
<evidence type="ECO:0000259" key="3">
    <source>
        <dbReference type="Pfam" id="PF24520"/>
    </source>
</evidence>
<dbReference type="Pfam" id="PF24515">
    <property type="entry name" value="ARM_KNTC1_3rd"/>
    <property type="match status" value="1"/>
</dbReference>
<organism evidence="4 5">
    <name type="scientific">Heterodera trifolii</name>
    <dbReference type="NCBI Taxonomy" id="157864"/>
    <lineage>
        <taxon>Eukaryota</taxon>
        <taxon>Metazoa</taxon>
        <taxon>Ecdysozoa</taxon>
        <taxon>Nematoda</taxon>
        <taxon>Chromadorea</taxon>
        <taxon>Rhabditida</taxon>
        <taxon>Tylenchina</taxon>
        <taxon>Tylenchomorpha</taxon>
        <taxon>Tylenchoidea</taxon>
        <taxon>Heteroderidae</taxon>
        <taxon>Heteroderinae</taxon>
        <taxon>Heterodera</taxon>
    </lineage>
</organism>